<evidence type="ECO:0000259" key="2">
    <source>
        <dbReference type="Pfam" id="PF23988"/>
    </source>
</evidence>
<feature type="domain" description="DUF6930" evidence="1">
    <location>
        <begin position="228"/>
        <end position="343"/>
    </location>
</feature>
<dbReference type="InterPro" id="IPR055733">
    <property type="entry name" value="DUF7309"/>
</dbReference>
<name>A0ABR9B2C7_9BACL</name>
<feature type="domain" description="DUF7309" evidence="2">
    <location>
        <begin position="26"/>
        <end position="192"/>
    </location>
</feature>
<dbReference type="RefSeq" id="WP_192026810.1">
    <property type="nucleotide sequence ID" value="NZ_JACYTN010000024.1"/>
</dbReference>
<dbReference type="Proteomes" id="UP000634529">
    <property type="component" value="Unassembled WGS sequence"/>
</dbReference>
<reference evidence="3 4" key="1">
    <citation type="submission" date="2020-09" db="EMBL/GenBank/DDBJ databases">
        <title>Paenibacillus sp. CAU 1523 isolated from sand of Haeundae Beach.</title>
        <authorList>
            <person name="Kim W."/>
        </authorList>
    </citation>
    <scope>NUCLEOTIDE SEQUENCE [LARGE SCALE GENOMIC DNA]</scope>
    <source>
        <strain evidence="3 4">CAU 1523</strain>
    </source>
</reference>
<dbReference type="InterPro" id="IPR054216">
    <property type="entry name" value="DUF6930"/>
</dbReference>
<evidence type="ECO:0000313" key="4">
    <source>
        <dbReference type="Proteomes" id="UP000634529"/>
    </source>
</evidence>
<proteinExistence type="predicted"/>
<accession>A0ABR9B2C7</accession>
<comment type="caution">
    <text evidence="3">The sequence shown here is derived from an EMBL/GenBank/DDBJ whole genome shotgun (WGS) entry which is preliminary data.</text>
</comment>
<keyword evidence="4" id="KW-1185">Reference proteome</keyword>
<evidence type="ECO:0000259" key="1">
    <source>
        <dbReference type="Pfam" id="PF22007"/>
    </source>
</evidence>
<organism evidence="3 4">
    <name type="scientific">Paenibacillus arenosi</name>
    <dbReference type="NCBI Taxonomy" id="2774142"/>
    <lineage>
        <taxon>Bacteria</taxon>
        <taxon>Bacillati</taxon>
        <taxon>Bacillota</taxon>
        <taxon>Bacilli</taxon>
        <taxon>Bacillales</taxon>
        <taxon>Paenibacillaceae</taxon>
        <taxon>Paenibacillus</taxon>
    </lineage>
</organism>
<evidence type="ECO:0000313" key="3">
    <source>
        <dbReference type="EMBL" id="MBD8500521.1"/>
    </source>
</evidence>
<dbReference type="Pfam" id="PF23988">
    <property type="entry name" value="DUF7309"/>
    <property type="match status" value="1"/>
</dbReference>
<evidence type="ECO:0008006" key="5">
    <source>
        <dbReference type="Google" id="ProtNLM"/>
    </source>
</evidence>
<sequence length="353" mass="41811">MTVKQVEENSVEQEKVLTEEQAELTRMYEAATAYKKLSAWKWMSDNTVFAVKNPEDEEMGYCSIMGTSESLFGLALFRGAEGLESLNDMLLERDERYAWLHRQKCMMVTYEDRADIEKRDWQEIKDLGFSFRGKNAWPMFRAFDPGLVPWTLNREQVRFMTMALEQAMIIAERVKKDAETLAAPRSGQVLVRELVNGEWTDTWRDPDFILKRPVKVMCEDQARLNDIMERFPNKKGHWETEFFFAPVAVQGESERPYYPRLCLWVDRLARQAVGFHLSYDDNYEQEFLNHFLQLIEEKGARPQKLIIRTNDTVDLLEKTAQRMKIKIEREPKLVYLEEARDDLFEYFMKNDKK</sequence>
<dbReference type="EMBL" id="JACYTN010000024">
    <property type="protein sequence ID" value="MBD8500521.1"/>
    <property type="molecule type" value="Genomic_DNA"/>
</dbReference>
<protein>
    <recommendedName>
        <fullName evidence="5">GNAT family N-acetyltransferase</fullName>
    </recommendedName>
</protein>
<dbReference type="Pfam" id="PF22007">
    <property type="entry name" value="DUF6930"/>
    <property type="match status" value="1"/>
</dbReference>
<gene>
    <name evidence="3" type="ORF">IFO66_19735</name>
</gene>